<organism evidence="6 7">
    <name type="scientific">Helicobacter winghamensis</name>
    <dbReference type="NCBI Taxonomy" id="157268"/>
    <lineage>
        <taxon>Bacteria</taxon>
        <taxon>Pseudomonadati</taxon>
        <taxon>Campylobacterota</taxon>
        <taxon>Epsilonproteobacteria</taxon>
        <taxon>Campylobacterales</taxon>
        <taxon>Helicobacteraceae</taxon>
        <taxon>Helicobacter</taxon>
    </lineage>
</organism>
<dbReference type="Gene3D" id="1.10.357.10">
    <property type="entry name" value="Tetracycline Repressor, domain 2"/>
    <property type="match status" value="1"/>
</dbReference>
<evidence type="ECO:0000256" key="1">
    <source>
        <dbReference type="ARBA" id="ARBA00023015"/>
    </source>
</evidence>
<evidence type="ECO:0000256" key="3">
    <source>
        <dbReference type="ARBA" id="ARBA00023163"/>
    </source>
</evidence>
<proteinExistence type="predicted"/>
<sequence>MSSKANKIKYKEKQEKILKIAWKFFLQYGYKKTSLQMIVKETGGSLATIYKFFKDKKTLFSEAIRENGQDFIDSLDKDFTEVMASQVNLEEYFYRISVRLIQQLFNKDNIAFNRLIIIEGYENPELIEIFHHIAVDRTRHFFLKALEDYNTTHNIGIKNINESLRVFTNLIIEPYFIDAIMIPNYTCPNEDEIHCTITRAIKIFMLYLKHYKDIK</sequence>
<feature type="DNA-binding region" description="H-T-H motif" evidence="4">
    <location>
        <begin position="34"/>
        <end position="53"/>
    </location>
</feature>
<dbReference type="PANTHER" id="PTHR47506">
    <property type="entry name" value="TRANSCRIPTIONAL REGULATORY PROTEIN"/>
    <property type="match status" value="1"/>
</dbReference>
<evidence type="ECO:0000256" key="2">
    <source>
        <dbReference type="ARBA" id="ARBA00023125"/>
    </source>
</evidence>
<dbReference type="EMBL" id="MBPK01000032">
    <property type="protein sequence ID" value="PKT81181.1"/>
    <property type="molecule type" value="Genomic_DNA"/>
</dbReference>
<dbReference type="STRING" id="556267.HWAG_00144"/>
<comment type="caution">
    <text evidence="6">The sequence shown here is derived from an EMBL/GenBank/DDBJ whole genome shotgun (WGS) entry which is preliminary data.</text>
</comment>
<gene>
    <name evidence="6" type="ORF">BCM31_05120</name>
</gene>
<name>A0A2N3PJF8_9HELI</name>
<feature type="domain" description="HTH tetR-type" evidence="5">
    <location>
        <begin position="11"/>
        <end position="71"/>
    </location>
</feature>
<dbReference type="Proteomes" id="UP000233350">
    <property type="component" value="Unassembled WGS sequence"/>
</dbReference>
<keyword evidence="1" id="KW-0805">Transcription regulation</keyword>
<evidence type="ECO:0000259" key="5">
    <source>
        <dbReference type="PROSITE" id="PS50977"/>
    </source>
</evidence>
<evidence type="ECO:0000313" key="6">
    <source>
        <dbReference type="EMBL" id="PKT81181.1"/>
    </source>
</evidence>
<reference evidence="6 7" key="1">
    <citation type="submission" date="2016-07" db="EMBL/GenBank/DDBJ databases">
        <title>Detection of Helicobacter winghamensis from caecal content of red fox (Vulpes vulpes).</title>
        <authorList>
            <person name="Zanoni R.G."/>
            <person name="Florio D."/>
            <person name="Caffara M."/>
            <person name="Renzi M."/>
            <person name="Parisi A."/>
            <person name="Pasquali F."/>
            <person name="Manfreda G."/>
        </authorList>
    </citation>
    <scope>NUCLEOTIDE SEQUENCE [LARGE SCALE GENOMIC DNA]</scope>
    <source>
        <strain evidence="6 7">295_13</strain>
    </source>
</reference>
<evidence type="ECO:0000313" key="7">
    <source>
        <dbReference type="Proteomes" id="UP000233350"/>
    </source>
</evidence>
<dbReference type="Gene3D" id="1.10.10.60">
    <property type="entry name" value="Homeodomain-like"/>
    <property type="match status" value="1"/>
</dbReference>
<accession>A0A2N3PJF8</accession>
<dbReference type="AlphaFoldDB" id="A0A2N3PJF8"/>
<dbReference type="InterPro" id="IPR001647">
    <property type="entry name" value="HTH_TetR"/>
</dbReference>
<keyword evidence="7" id="KW-1185">Reference proteome</keyword>
<dbReference type="GO" id="GO:0003677">
    <property type="term" value="F:DNA binding"/>
    <property type="evidence" value="ECO:0007669"/>
    <property type="project" value="UniProtKB-UniRule"/>
</dbReference>
<dbReference type="InterPro" id="IPR009057">
    <property type="entry name" value="Homeodomain-like_sf"/>
</dbReference>
<dbReference type="PROSITE" id="PS50977">
    <property type="entry name" value="HTH_TETR_2"/>
    <property type="match status" value="1"/>
</dbReference>
<protein>
    <recommendedName>
        <fullName evidence="5">HTH tetR-type domain-containing protein</fullName>
    </recommendedName>
</protein>
<dbReference type="SUPFAM" id="SSF46689">
    <property type="entry name" value="Homeodomain-like"/>
    <property type="match status" value="1"/>
</dbReference>
<dbReference type="InterPro" id="IPR039536">
    <property type="entry name" value="TetR_C_Proteobacteria"/>
</dbReference>
<dbReference type="Pfam" id="PF14246">
    <property type="entry name" value="TetR_C_7"/>
    <property type="match status" value="1"/>
</dbReference>
<keyword evidence="2 4" id="KW-0238">DNA-binding</keyword>
<keyword evidence="3" id="KW-0804">Transcription</keyword>
<dbReference type="Pfam" id="PF00440">
    <property type="entry name" value="TetR_N"/>
    <property type="match status" value="1"/>
</dbReference>
<evidence type="ECO:0000256" key="4">
    <source>
        <dbReference type="PROSITE-ProRule" id="PRU00335"/>
    </source>
</evidence>
<dbReference type="PANTHER" id="PTHR47506:SF1">
    <property type="entry name" value="HTH-TYPE TRANSCRIPTIONAL REGULATOR YJDC"/>
    <property type="match status" value="1"/>
</dbReference>